<dbReference type="GeneID" id="84897952"/>
<dbReference type="RefSeq" id="WP_006062393.1">
    <property type="nucleotide sequence ID" value="NZ_KB290824.1"/>
</dbReference>
<dbReference type="SUPFAM" id="SSF55729">
    <property type="entry name" value="Acyl-CoA N-acyltransferases (Nat)"/>
    <property type="match status" value="1"/>
</dbReference>
<keyword evidence="3" id="KW-1185">Reference proteome</keyword>
<accession>L1M9E6</accession>
<keyword evidence="2" id="KW-0808">Transferase</keyword>
<evidence type="ECO:0000313" key="2">
    <source>
        <dbReference type="EMBL" id="EKX87812.1"/>
    </source>
</evidence>
<organism evidence="2 3">
    <name type="scientific">Corynebacterium durum F0235</name>
    <dbReference type="NCBI Taxonomy" id="1035195"/>
    <lineage>
        <taxon>Bacteria</taxon>
        <taxon>Bacillati</taxon>
        <taxon>Actinomycetota</taxon>
        <taxon>Actinomycetes</taxon>
        <taxon>Mycobacteriales</taxon>
        <taxon>Corynebacteriaceae</taxon>
        <taxon>Corynebacterium</taxon>
    </lineage>
</organism>
<comment type="caution">
    <text evidence="2">The sequence shown here is derived from an EMBL/GenBank/DDBJ whole genome shotgun (WGS) entry which is preliminary data.</text>
</comment>
<dbReference type="InterPro" id="IPR016181">
    <property type="entry name" value="Acyl_CoA_acyltransferase"/>
</dbReference>
<sequence length="325" mass="35776">MGARRKQAQDNDLGAQLTSSARRDAPLAYAIAFVSFARSQGYSPAQLAKWVHDQYESTGWYDGFAASHDPDSLFEAFLTDIVQGHLLLRTAAKIVRDGEGVIIHTDTFIPRRARAMSRQFGLDPTDVESFVEELLVQHATRLGMSATISSGQRGREVRISPSWNNGNALTVREILEQDRAWLRGFLQHRWGGDTLLTRGKEHNVASASGFLATEGQKIVGVLTYADDGEHCEVLTLDALEPGRGIGRLLVDALMESREVGEVITVVTSNDNLDALGFYQRIGFQLTAVLPEAINNARLTKPSIPTVSKRGIPIRDELVLTQVVRP</sequence>
<dbReference type="Gene3D" id="3.40.630.30">
    <property type="match status" value="1"/>
</dbReference>
<feature type="domain" description="N-acetyltransferase" evidence="1">
    <location>
        <begin position="169"/>
        <end position="304"/>
    </location>
</feature>
<dbReference type="InterPro" id="IPR000182">
    <property type="entry name" value="GNAT_dom"/>
</dbReference>
<dbReference type="EMBL" id="AMEM01000041">
    <property type="protein sequence ID" value="EKX87812.1"/>
    <property type="molecule type" value="Genomic_DNA"/>
</dbReference>
<reference evidence="2 3" key="1">
    <citation type="submission" date="2012-05" db="EMBL/GenBank/DDBJ databases">
        <authorList>
            <person name="Weinstock G."/>
            <person name="Sodergren E."/>
            <person name="Lobos E.A."/>
            <person name="Fulton L."/>
            <person name="Fulton R."/>
            <person name="Courtney L."/>
            <person name="Fronick C."/>
            <person name="O'Laughlin M."/>
            <person name="Godfrey J."/>
            <person name="Wilson R.M."/>
            <person name="Miner T."/>
            <person name="Farmer C."/>
            <person name="Delehaunty K."/>
            <person name="Cordes M."/>
            <person name="Minx P."/>
            <person name="Tomlinson C."/>
            <person name="Chen J."/>
            <person name="Wollam A."/>
            <person name="Pepin K.H."/>
            <person name="Bhonagiri V."/>
            <person name="Zhang X."/>
            <person name="Suruliraj S."/>
            <person name="Warren W."/>
            <person name="Mitreva M."/>
            <person name="Mardis E.R."/>
            <person name="Wilson R.K."/>
        </authorList>
    </citation>
    <scope>NUCLEOTIDE SEQUENCE [LARGE SCALE GENOMIC DNA]</scope>
    <source>
        <strain evidence="2 3">F0235</strain>
    </source>
</reference>
<dbReference type="PROSITE" id="PS51186">
    <property type="entry name" value="GNAT"/>
    <property type="match status" value="1"/>
</dbReference>
<dbReference type="Pfam" id="PF13673">
    <property type="entry name" value="Acetyltransf_10"/>
    <property type="match status" value="1"/>
</dbReference>
<protein>
    <submittedName>
        <fullName evidence="2">Acetyltransferase, GNAT family</fullName>
    </submittedName>
</protein>
<dbReference type="AlphaFoldDB" id="L1M9E6"/>
<dbReference type="Proteomes" id="UP000010445">
    <property type="component" value="Unassembled WGS sequence"/>
</dbReference>
<gene>
    <name evidence="2" type="ORF">HMPREF9997_02589</name>
</gene>
<dbReference type="OrthoDB" id="8018325at2"/>
<dbReference type="eggNOG" id="COG0456">
    <property type="taxonomic scope" value="Bacteria"/>
</dbReference>
<proteinExistence type="predicted"/>
<dbReference type="CDD" id="cd04301">
    <property type="entry name" value="NAT_SF"/>
    <property type="match status" value="1"/>
</dbReference>
<dbReference type="GO" id="GO:0016747">
    <property type="term" value="F:acyltransferase activity, transferring groups other than amino-acyl groups"/>
    <property type="evidence" value="ECO:0007669"/>
    <property type="project" value="InterPro"/>
</dbReference>
<evidence type="ECO:0000259" key="1">
    <source>
        <dbReference type="PROSITE" id="PS51186"/>
    </source>
</evidence>
<dbReference type="STRING" id="1035195.HMPREF9997_02589"/>
<dbReference type="HOGENOM" id="CLU_854470_0_0_11"/>
<evidence type="ECO:0000313" key="3">
    <source>
        <dbReference type="Proteomes" id="UP000010445"/>
    </source>
</evidence>
<dbReference type="PATRIC" id="fig|1035195.3.peg.2315"/>
<name>L1M9E6_9CORY</name>